<dbReference type="PROSITE" id="PS50005">
    <property type="entry name" value="TPR"/>
    <property type="match status" value="2"/>
</dbReference>
<keyword evidence="4" id="KW-1185">Reference proteome</keyword>
<dbReference type="Pfam" id="PF25064">
    <property type="entry name" value="ARM_TT21_5th"/>
    <property type="match status" value="1"/>
</dbReference>
<evidence type="ECO:0000313" key="4">
    <source>
        <dbReference type="Proteomes" id="UP000422108"/>
    </source>
</evidence>
<dbReference type="EMBL" id="AP021879">
    <property type="protein sequence ID" value="BBO86897.1"/>
    <property type="molecule type" value="Genomic_DNA"/>
</dbReference>
<dbReference type="Gene3D" id="1.25.40.10">
    <property type="entry name" value="Tetratricopeptide repeat domain"/>
    <property type="match status" value="2"/>
</dbReference>
<protein>
    <recommendedName>
        <fullName evidence="2">Tetratricopeptide repeat protein 21A/21B fifth ARM repeats domain-containing protein</fullName>
    </recommendedName>
</protein>
<keyword evidence="1" id="KW-0802">TPR repeat</keyword>
<organism evidence="3 4">
    <name type="scientific">Desulfosarcina ovata subsp. ovata</name>
    <dbReference type="NCBI Taxonomy" id="2752305"/>
    <lineage>
        <taxon>Bacteria</taxon>
        <taxon>Pseudomonadati</taxon>
        <taxon>Thermodesulfobacteriota</taxon>
        <taxon>Desulfobacteria</taxon>
        <taxon>Desulfobacterales</taxon>
        <taxon>Desulfosarcinaceae</taxon>
        <taxon>Desulfosarcina</taxon>
    </lineage>
</organism>
<evidence type="ECO:0000256" key="1">
    <source>
        <dbReference type="PROSITE-ProRule" id="PRU00339"/>
    </source>
</evidence>
<proteinExistence type="predicted"/>
<dbReference type="SUPFAM" id="SSF48452">
    <property type="entry name" value="TPR-like"/>
    <property type="match status" value="1"/>
</dbReference>
<name>A0A5K8A329_9BACT</name>
<reference evidence="3 4" key="1">
    <citation type="submission" date="2019-11" db="EMBL/GenBank/DDBJ databases">
        <title>Comparative genomics of hydrocarbon-degrading Desulfosarcina strains.</title>
        <authorList>
            <person name="Watanabe M."/>
            <person name="Kojima H."/>
            <person name="Fukui M."/>
        </authorList>
    </citation>
    <scope>NUCLEOTIDE SEQUENCE [LARGE SCALE GENOMIC DNA]</scope>
    <source>
        <strain evidence="4">oXyS1</strain>
    </source>
</reference>
<accession>A0A5K8A329</accession>
<gene>
    <name evidence="3" type="ORF">DSCOOX_00770</name>
</gene>
<dbReference type="PANTHER" id="PTHR12558:SF13">
    <property type="entry name" value="CELL DIVISION CYCLE PROTEIN 27 HOMOLOG"/>
    <property type="match status" value="1"/>
</dbReference>
<feature type="domain" description="Tetratricopeptide repeat protein 21A/21B fifth ARM repeats" evidence="2">
    <location>
        <begin position="66"/>
        <end position="152"/>
    </location>
</feature>
<feature type="repeat" description="TPR" evidence="1">
    <location>
        <begin position="126"/>
        <end position="159"/>
    </location>
</feature>
<dbReference type="InterPro" id="IPR056835">
    <property type="entry name" value="ARM_TT21_5th"/>
</dbReference>
<dbReference type="AlphaFoldDB" id="A0A5K8A329"/>
<dbReference type="InterPro" id="IPR011990">
    <property type="entry name" value="TPR-like_helical_dom_sf"/>
</dbReference>
<dbReference type="Proteomes" id="UP000422108">
    <property type="component" value="Chromosome"/>
</dbReference>
<feature type="repeat" description="TPR" evidence="1">
    <location>
        <begin position="60"/>
        <end position="93"/>
    </location>
</feature>
<dbReference type="InterPro" id="IPR019734">
    <property type="entry name" value="TPR_rpt"/>
</dbReference>
<dbReference type="SMART" id="SM00028">
    <property type="entry name" value="TPR"/>
    <property type="match status" value="3"/>
</dbReference>
<evidence type="ECO:0000259" key="2">
    <source>
        <dbReference type="Pfam" id="PF25064"/>
    </source>
</evidence>
<evidence type="ECO:0000313" key="3">
    <source>
        <dbReference type="EMBL" id="BBO86897.1"/>
    </source>
</evidence>
<dbReference type="PANTHER" id="PTHR12558">
    <property type="entry name" value="CELL DIVISION CYCLE 16,23,27"/>
    <property type="match status" value="1"/>
</dbReference>
<sequence>MVWASDWALWYDASRKSPNSARPAYLLARHYAKRGANVKAMALYEKALRSQSATPDYTRALVLNGMAAIYFAQKNYDAAIATFKKAIALKPEFSQIQTNMVTSLIKMGRLSEADRCLENLSEKQSSLYHYLKGLVLSRKGTLSAALTHFRHALVIEPDSKIVKIKISETLAAIGYYRQAEIFTRISKPYYASDIETLVFLYTNSIKADRLKQAVFYLDQIFKNINLKLALGKLREKCEESLMTLRQKTIAQNLISIKIETFSEKTYAIDQKFKRN</sequence>
<dbReference type="PROSITE" id="PS50293">
    <property type="entry name" value="TPR_REGION"/>
    <property type="match status" value="1"/>
</dbReference>